<reference evidence="1 2" key="1">
    <citation type="submission" date="2016-05" db="EMBL/GenBank/DDBJ databases">
        <title>Comparative analysis of secretome profiles of manganese(II)-oxidizing ascomycete fungi.</title>
        <authorList>
            <consortium name="DOE Joint Genome Institute"/>
            <person name="Zeiner C.A."/>
            <person name="Purvine S.O."/>
            <person name="Zink E.M."/>
            <person name="Wu S."/>
            <person name="Pasa-Tolic L."/>
            <person name="Chaput D.L."/>
            <person name="Haridas S."/>
            <person name="Grigoriev I.V."/>
            <person name="Santelli C.M."/>
            <person name="Hansel C.M."/>
        </authorList>
    </citation>
    <scope>NUCLEOTIDE SEQUENCE [LARGE SCALE GENOMIC DNA]</scope>
    <source>
        <strain evidence="1 2">SRC1lrK2f</strain>
    </source>
</reference>
<dbReference type="EMBL" id="KV441472">
    <property type="protein sequence ID" value="OAG23939.1"/>
    <property type="molecule type" value="Genomic_DNA"/>
</dbReference>
<protein>
    <submittedName>
        <fullName evidence="1">Uncharacterized protein</fullName>
    </submittedName>
</protein>
<gene>
    <name evidence="1" type="ORF">CC77DRAFT_1017560</name>
</gene>
<evidence type="ECO:0000313" key="2">
    <source>
        <dbReference type="Proteomes" id="UP000077248"/>
    </source>
</evidence>
<evidence type="ECO:0000313" key="1">
    <source>
        <dbReference type="EMBL" id="OAG23939.1"/>
    </source>
</evidence>
<keyword evidence="2" id="KW-1185">Reference proteome</keyword>
<dbReference type="RefSeq" id="XP_018389360.1">
    <property type="nucleotide sequence ID" value="XM_018524428.1"/>
</dbReference>
<dbReference type="GeneID" id="29110022"/>
<dbReference type="Proteomes" id="UP000077248">
    <property type="component" value="Unassembled WGS sequence"/>
</dbReference>
<dbReference type="VEuPathDB" id="FungiDB:CC77DRAFT_1017560"/>
<dbReference type="AlphaFoldDB" id="A0A177DYT1"/>
<sequence>MHSTDQYLSHMNMVRCRISRYSVIAFGRLIAMSALPPPAKYCLLPQVVQCSGSLEQVTSIRYKSLSEACSKRTKDDSRV</sequence>
<accession>A0A177DYT1</accession>
<organism evidence="1 2">
    <name type="scientific">Alternaria alternata</name>
    <name type="common">Alternaria rot fungus</name>
    <name type="synonym">Torula alternata</name>
    <dbReference type="NCBI Taxonomy" id="5599"/>
    <lineage>
        <taxon>Eukaryota</taxon>
        <taxon>Fungi</taxon>
        <taxon>Dikarya</taxon>
        <taxon>Ascomycota</taxon>
        <taxon>Pezizomycotina</taxon>
        <taxon>Dothideomycetes</taxon>
        <taxon>Pleosporomycetidae</taxon>
        <taxon>Pleosporales</taxon>
        <taxon>Pleosporineae</taxon>
        <taxon>Pleosporaceae</taxon>
        <taxon>Alternaria</taxon>
        <taxon>Alternaria sect. Alternaria</taxon>
        <taxon>Alternaria alternata complex</taxon>
    </lineage>
</organism>
<name>A0A177DYT1_ALTAL</name>
<dbReference type="KEGG" id="aalt:CC77DRAFT_1017560"/>
<proteinExistence type="predicted"/>